<dbReference type="Gene3D" id="3.30.559.30">
    <property type="entry name" value="Nonribosomal peptide synthetase, condensation domain"/>
    <property type="match status" value="1"/>
</dbReference>
<feature type="transmembrane region" description="Helical" evidence="1">
    <location>
        <begin position="33"/>
        <end position="52"/>
    </location>
</feature>
<organism evidence="2 3">
    <name type="scientific">Seiridium unicorne</name>
    <dbReference type="NCBI Taxonomy" id="138068"/>
    <lineage>
        <taxon>Eukaryota</taxon>
        <taxon>Fungi</taxon>
        <taxon>Dikarya</taxon>
        <taxon>Ascomycota</taxon>
        <taxon>Pezizomycotina</taxon>
        <taxon>Sordariomycetes</taxon>
        <taxon>Xylariomycetidae</taxon>
        <taxon>Amphisphaeriales</taxon>
        <taxon>Sporocadaceae</taxon>
        <taxon>Seiridium</taxon>
    </lineage>
</organism>
<dbReference type="PANTHER" id="PTHR45527">
    <property type="entry name" value="NONRIBOSOMAL PEPTIDE SYNTHETASE"/>
    <property type="match status" value="1"/>
</dbReference>
<proteinExistence type="predicted"/>
<dbReference type="SUPFAM" id="SSF52777">
    <property type="entry name" value="CoA-dependent acyltransferases"/>
    <property type="match status" value="1"/>
</dbReference>
<accession>A0ABR2UZQ6</accession>
<evidence type="ECO:0000256" key="1">
    <source>
        <dbReference type="SAM" id="Phobius"/>
    </source>
</evidence>
<protein>
    <submittedName>
        <fullName evidence="2">Carrier domain-containing protein</fullName>
    </submittedName>
</protein>
<keyword evidence="3" id="KW-1185">Reference proteome</keyword>
<dbReference type="PANTHER" id="PTHR45527:SF1">
    <property type="entry name" value="FATTY ACID SYNTHASE"/>
    <property type="match status" value="1"/>
</dbReference>
<feature type="non-terminal residue" evidence="2">
    <location>
        <position position="80"/>
    </location>
</feature>
<reference evidence="2 3" key="1">
    <citation type="journal article" date="2024" name="J. Plant Pathol.">
        <title>Sequence and assembly of the genome of Seiridium unicorne, isolate CBS 538.82, causal agent of cypress canker disease.</title>
        <authorList>
            <person name="Scali E."/>
            <person name="Rocca G.D."/>
            <person name="Danti R."/>
            <person name="Garbelotto M."/>
            <person name="Barberini S."/>
            <person name="Baroncelli R."/>
            <person name="Emiliani G."/>
        </authorList>
    </citation>
    <scope>NUCLEOTIDE SEQUENCE [LARGE SCALE GENOMIC DNA]</scope>
    <source>
        <strain evidence="2 3">BM-138-508</strain>
    </source>
</reference>
<gene>
    <name evidence="2" type="ORF">SUNI508_14097</name>
</gene>
<evidence type="ECO:0000313" key="3">
    <source>
        <dbReference type="Proteomes" id="UP001408356"/>
    </source>
</evidence>
<keyword evidence="1" id="KW-0472">Membrane</keyword>
<sequence length="80" mass="8842">MNSDQDSQSSEQELRRLGTVQIRQLLRLCSETGITIATLSSTLWALILALFLDREDVCFGYLASGRDIDVPGVQDMLGPL</sequence>
<name>A0ABR2UZQ6_9PEZI</name>
<comment type="caution">
    <text evidence="2">The sequence shown here is derived from an EMBL/GenBank/DDBJ whole genome shotgun (WGS) entry which is preliminary data.</text>
</comment>
<evidence type="ECO:0000313" key="2">
    <source>
        <dbReference type="EMBL" id="KAK9419741.1"/>
    </source>
</evidence>
<dbReference type="Proteomes" id="UP001408356">
    <property type="component" value="Unassembled WGS sequence"/>
</dbReference>
<keyword evidence="1" id="KW-1133">Transmembrane helix</keyword>
<keyword evidence="1" id="KW-0812">Transmembrane</keyword>
<dbReference type="EMBL" id="JARVKF010000290">
    <property type="protein sequence ID" value="KAK9419741.1"/>
    <property type="molecule type" value="Genomic_DNA"/>
</dbReference>